<evidence type="ECO:0000259" key="2">
    <source>
        <dbReference type="Pfam" id="PF03407"/>
    </source>
</evidence>
<feature type="chain" id="PRO_5014579361" description="Nucleotide-diphospho-sugar transferase domain-containing protein" evidence="1">
    <location>
        <begin position="18"/>
        <end position="276"/>
    </location>
</feature>
<keyword evidence="1" id="KW-0732">Signal</keyword>
<evidence type="ECO:0000313" key="5">
    <source>
        <dbReference type="Proteomes" id="UP000008827"/>
    </source>
</evidence>
<reference evidence="3 4" key="1">
    <citation type="journal article" date="2010" name="Nature">
        <title>Genome sequence of the palaeopolyploid soybean.</title>
        <authorList>
            <person name="Schmutz J."/>
            <person name="Cannon S.B."/>
            <person name="Schlueter J."/>
            <person name="Ma J."/>
            <person name="Mitros T."/>
            <person name="Nelson W."/>
            <person name="Hyten D.L."/>
            <person name="Song Q."/>
            <person name="Thelen J.J."/>
            <person name="Cheng J."/>
            <person name="Xu D."/>
            <person name="Hellsten U."/>
            <person name="May G.D."/>
            <person name="Yu Y."/>
            <person name="Sakurai T."/>
            <person name="Umezawa T."/>
            <person name="Bhattacharyya M.K."/>
            <person name="Sandhu D."/>
            <person name="Valliyodan B."/>
            <person name="Lindquist E."/>
            <person name="Peto M."/>
            <person name="Grant D."/>
            <person name="Shu S."/>
            <person name="Goodstein D."/>
            <person name="Barry K."/>
            <person name="Futrell-Griggs M."/>
            <person name="Abernathy B."/>
            <person name="Du J."/>
            <person name="Tian Z."/>
            <person name="Zhu L."/>
            <person name="Gill N."/>
            <person name="Joshi T."/>
            <person name="Libault M."/>
            <person name="Sethuraman A."/>
            <person name="Zhang X.-C."/>
            <person name="Shinozaki K."/>
            <person name="Nguyen H.T."/>
            <person name="Wing R.A."/>
            <person name="Cregan P."/>
            <person name="Specht J."/>
            <person name="Grimwood J."/>
            <person name="Rokhsar D."/>
            <person name="Stacey G."/>
            <person name="Shoemaker R.C."/>
            <person name="Jackson S.A."/>
        </authorList>
    </citation>
    <scope>NUCLEOTIDE SEQUENCE</scope>
    <source>
        <strain evidence="4">cv. Williams 82</strain>
        <tissue evidence="3">Callus</tissue>
    </source>
</reference>
<accession>I1N7R3</accession>
<evidence type="ECO:0000313" key="4">
    <source>
        <dbReference type="EnsemblPlants" id="KRG94511"/>
    </source>
</evidence>
<dbReference type="Pfam" id="PF03407">
    <property type="entry name" value="Nucleotid_trans"/>
    <property type="match status" value="1"/>
</dbReference>
<dbReference type="Gramene" id="KRG94511">
    <property type="protein sequence ID" value="KRG94511"/>
    <property type="gene ID" value="GLYMA_19G089900"/>
</dbReference>
<dbReference type="PaxDb" id="3847-GLYMA19G25710.1"/>
<sequence>MIASLFLTHLLLEMASLITFPPSLLHPKIAESLGDHNMDPQAFEYCRSLHPYGIHPSIFYINLLPKRGSIMTTPDHHLLTWTRNDVLFEVIQLVYNIIFTDADVLWLRIAISCNVLSGGQGGGYPHGGGIFLKANVISLEFFEYWRMTKFMFPNDPAEESFCTIIKTLQDAVELHSFHVHLVNTSYFGGFCQLSKNMLREAYTIQANCCDDLESKVHDLRIVLDDWIRFRKCASGDNALDKMDLRWPQKNSKLMQEGRKKNTDFVQILENQGQNKI</sequence>
<feature type="signal peptide" evidence="1">
    <location>
        <begin position="1"/>
        <end position="17"/>
    </location>
</feature>
<proteinExistence type="predicted"/>
<dbReference type="Proteomes" id="UP000008827">
    <property type="component" value="Chromosome 19"/>
</dbReference>
<dbReference type="eggNOG" id="ENOG502S0VP">
    <property type="taxonomic scope" value="Eukaryota"/>
</dbReference>
<evidence type="ECO:0000256" key="1">
    <source>
        <dbReference type="SAM" id="SignalP"/>
    </source>
</evidence>
<gene>
    <name evidence="3" type="ORF">GLYMA_19G089900</name>
</gene>
<reference evidence="3" key="3">
    <citation type="submission" date="2018-07" db="EMBL/GenBank/DDBJ databases">
        <title>WGS assembly of Glycine max.</title>
        <authorList>
            <person name="Schmutz J."/>
            <person name="Cannon S."/>
            <person name="Schlueter J."/>
            <person name="Ma J."/>
            <person name="Mitros T."/>
            <person name="Nelson W."/>
            <person name="Hyten D."/>
            <person name="Song Q."/>
            <person name="Thelen J."/>
            <person name="Cheng J."/>
            <person name="Xu D."/>
            <person name="Hellsten U."/>
            <person name="May G."/>
            <person name="Yu Y."/>
            <person name="Sakurai T."/>
            <person name="Umezawa T."/>
            <person name="Bhattacharyya M."/>
            <person name="Sandhu D."/>
            <person name="Valliyodan B."/>
            <person name="Lindquist E."/>
            <person name="Peto M."/>
            <person name="Grant D."/>
            <person name="Shu S."/>
            <person name="Goodstein D."/>
            <person name="Barry K."/>
            <person name="Futrell-Griggs M."/>
            <person name="Abernathy B."/>
            <person name="Du J."/>
            <person name="Tian Z."/>
            <person name="Zhu L."/>
            <person name="Gill N."/>
            <person name="Joshi T."/>
            <person name="Libault M."/>
            <person name="Sethuraman A."/>
            <person name="Zhang X."/>
            <person name="Shinozaki K."/>
            <person name="Nguyen H."/>
            <person name="Wing R."/>
            <person name="Cregan P."/>
            <person name="Specht J."/>
            <person name="Grimwood J."/>
            <person name="Rokhsar D."/>
            <person name="Stacey G."/>
            <person name="Shoemaker R."/>
            <person name="Jackson S."/>
        </authorList>
    </citation>
    <scope>NUCLEOTIDE SEQUENCE</scope>
    <source>
        <tissue evidence="3">Callus</tissue>
    </source>
</reference>
<dbReference type="EMBL" id="CM000852">
    <property type="protein sequence ID" value="KRG94511.1"/>
    <property type="molecule type" value="Genomic_DNA"/>
</dbReference>
<dbReference type="InterPro" id="IPR005069">
    <property type="entry name" value="Nucl-diP-sugar_transferase"/>
</dbReference>
<feature type="domain" description="Nucleotide-diphospho-sugar transferase" evidence="2">
    <location>
        <begin position="38"/>
        <end position="219"/>
    </location>
</feature>
<dbReference type="HOGENOM" id="CLU_034507_0_0_1"/>
<name>I1N7R3_SOYBN</name>
<dbReference type="PANTHER" id="PTHR46038:SF37">
    <property type="entry name" value="GLYCOSYLTRANSFERASE"/>
    <property type="match status" value="1"/>
</dbReference>
<dbReference type="AlphaFoldDB" id="I1N7R3"/>
<organism evidence="3">
    <name type="scientific">Glycine max</name>
    <name type="common">Soybean</name>
    <name type="synonym">Glycine hispida</name>
    <dbReference type="NCBI Taxonomy" id="3847"/>
    <lineage>
        <taxon>Eukaryota</taxon>
        <taxon>Viridiplantae</taxon>
        <taxon>Streptophyta</taxon>
        <taxon>Embryophyta</taxon>
        <taxon>Tracheophyta</taxon>
        <taxon>Spermatophyta</taxon>
        <taxon>Magnoliopsida</taxon>
        <taxon>eudicotyledons</taxon>
        <taxon>Gunneridae</taxon>
        <taxon>Pentapetalae</taxon>
        <taxon>rosids</taxon>
        <taxon>fabids</taxon>
        <taxon>Fabales</taxon>
        <taxon>Fabaceae</taxon>
        <taxon>Papilionoideae</taxon>
        <taxon>50 kb inversion clade</taxon>
        <taxon>NPAAA clade</taxon>
        <taxon>indigoferoid/millettioid clade</taxon>
        <taxon>Phaseoleae</taxon>
        <taxon>Glycine</taxon>
        <taxon>Glycine subgen. Soja</taxon>
    </lineage>
</organism>
<dbReference type="PANTHER" id="PTHR46038">
    <property type="entry name" value="EXPRESSED PROTEIN-RELATED"/>
    <property type="match status" value="1"/>
</dbReference>
<dbReference type="EnsemblPlants" id="KRG94511">
    <property type="protein sequence ID" value="KRG94511"/>
    <property type="gene ID" value="GLYMA_19G089900"/>
</dbReference>
<dbReference type="InterPro" id="IPR044821">
    <property type="entry name" value="At1g28695/At4g15970-like"/>
</dbReference>
<evidence type="ECO:0000313" key="3">
    <source>
        <dbReference type="EMBL" id="KRG94511.1"/>
    </source>
</evidence>
<keyword evidence="5" id="KW-1185">Reference proteome</keyword>
<reference evidence="4" key="2">
    <citation type="submission" date="2018-02" db="UniProtKB">
        <authorList>
            <consortium name="EnsemblPlants"/>
        </authorList>
    </citation>
    <scope>IDENTIFICATION</scope>
    <source>
        <strain evidence="4">Williams 82</strain>
    </source>
</reference>
<protein>
    <recommendedName>
        <fullName evidence="2">Nucleotide-diphospho-sugar transferase domain-containing protein</fullName>
    </recommendedName>
</protein>
<dbReference type="InParanoid" id="I1N7R3"/>